<protein>
    <submittedName>
        <fullName evidence="1">Uncharacterized protein</fullName>
    </submittedName>
</protein>
<evidence type="ECO:0000313" key="2">
    <source>
        <dbReference type="Proteomes" id="UP000609651"/>
    </source>
</evidence>
<gene>
    <name evidence="1" type="ORF">LzC2_17750</name>
</gene>
<proteinExistence type="predicted"/>
<dbReference type="Proteomes" id="UP000609651">
    <property type="component" value="Unassembled WGS sequence"/>
</dbReference>
<evidence type="ECO:0000313" key="1">
    <source>
        <dbReference type="EMBL" id="NNJ25702.1"/>
    </source>
</evidence>
<sequence>MVDFEYLIAGMNALARAHRAGSMSGHLGAAVAAGYFIGERCPDADPAVVEGIEAELNAVRRGESVFSPPANGAISVAEMFAPFPKEAADETAIATLAEALARNIDRPRQSGHNVIFASIAVRGLTDHPDLATPARVDGLRKLIAKFDGVTPGNGDYGPNRGRIDGRKVTLSDDDGVAPYQDLTDMATRILTELVDHAAERRIGFGGLWHVVNHAAALVELAQYGFPDLAAAGLPAHREHLRLWKTLPDLTASRGAEAPTAHDPRTAVFWTDGDPRREGARLTHRVKTLYGYDELAALVDDAALKERANRALRYLM</sequence>
<comment type="caution">
    <text evidence="1">The sequence shown here is derived from an EMBL/GenBank/DDBJ whole genome shotgun (WGS) entry which is preliminary data.</text>
</comment>
<organism evidence="1 2">
    <name type="scientific">Alienimonas chondri</name>
    <dbReference type="NCBI Taxonomy" id="2681879"/>
    <lineage>
        <taxon>Bacteria</taxon>
        <taxon>Pseudomonadati</taxon>
        <taxon>Planctomycetota</taxon>
        <taxon>Planctomycetia</taxon>
        <taxon>Planctomycetales</taxon>
        <taxon>Planctomycetaceae</taxon>
        <taxon>Alienimonas</taxon>
    </lineage>
</organism>
<keyword evidence="2" id="KW-1185">Reference proteome</keyword>
<dbReference type="EMBL" id="WTPX01000046">
    <property type="protein sequence ID" value="NNJ25702.1"/>
    <property type="molecule type" value="Genomic_DNA"/>
</dbReference>
<reference evidence="1 2" key="1">
    <citation type="journal article" date="2020" name="Syst. Appl. Microbiol.">
        <title>Alienimonas chondri sp. nov., a novel planctomycete isolated from the biofilm of the red alga Chondrus crispus.</title>
        <authorList>
            <person name="Vitorino I."/>
            <person name="Albuquerque L."/>
            <person name="Wiegand S."/>
            <person name="Kallscheuer N."/>
            <person name="da Costa M.S."/>
            <person name="Lobo-da-Cunha A."/>
            <person name="Jogler C."/>
            <person name="Lage O.M."/>
        </authorList>
    </citation>
    <scope>NUCLEOTIDE SEQUENCE [LARGE SCALE GENOMIC DNA]</scope>
    <source>
        <strain evidence="1 2">LzC2</strain>
    </source>
</reference>
<accession>A0ABX1VCT9</accession>
<name>A0ABX1VCT9_9PLAN</name>